<dbReference type="PANTHER" id="PTHR33710">
    <property type="entry name" value="BNAC02G09200D PROTEIN"/>
    <property type="match status" value="1"/>
</dbReference>
<reference evidence="1" key="1">
    <citation type="submission" date="2020-06" db="EMBL/GenBank/DDBJ databases">
        <authorList>
            <person name="Li T."/>
            <person name="Hu X."/>
            <person name="Zhang T."/>
            <person name="Song X."/>
            <person name="Zhang H."/>
            <person name="Dai N."/>
            <person name="Sheng W."/>
            <person name="Hou X."/>
            <person name="Wei L."/>
        </authorList>
    </citation>
    <scope>NUCLEOTIDE SEQUENCE</scope>
    <source>
        <strain evidence="1">G02</strain>
        <tissue evidence="1">Leaf</tissue>
    </source>
</reference>
<gene>
    <name evidence="1" type="ORF">Sradi_4891900</name>
</gene>
<proteinExistence type="predicted"/>
<name>A0AAW2MF47_SESRA</name>
<sequence length="195" mass="22298">MSWLILGDLNYVKSLVEKQLGVPPTWYELKDFVDCFLTFGLHDAQTTGCYYTWYSNSDSNPIWCKLDQVLLNNDWIEAGLHCSTHFNSSGCLSDHSLDHPDFIATVEEKWRLNVEGKPQFSLCKKLKALKGSLKAFNNLHYNHISVLPCKMHRFISNLTPGIWPFGTRWGILGRETSSLPKGKDTSIIKRQRSTS</sequence>
<reference evidence="1" key="2">
    <citation type="journal article" date="2024" name="Plant">
        <title>Genomic evolution and insights into agronomic trait innovations of Sesamum species.</title>
        <authorList>
            <person name="Miao H."/>
            <person name="Wang L."/>
            <person name="Qu L."/>
            <person name="Liu H."/>
            <person name="Sun Y."/>
            <person name="Le M."/>
            <person name="Wang Q."/>
            <person name="Wei S."/>
            <person name="Zheng Y."/>
            <person name="Lin W."/>
            <person name="Duan Y."/>
            <person name="Cao H."/>
            <person name="Xiong S."/>
            <person name="Wang X."/>
            <person name="Wei L."/>
            <person name="Li C."/>
            <person name="Ma Q."/>
            <person name="Ju M."/>
            <person name="Zhao R."/>
            <person name="Li G."/>
            <person name="Mu C."/>
            <person name="Tian Q."/>
            <person name="Mei H."/>
            <person name="Zhang T."/>
            <person name="Gao T."/>
            <person name="Zhang H."/>
        </authorList>
    </citation>
    <scope>NUCLEOTIDE SEQUENCE</scope>
    <source>
        <strain evidence="1">G02</strain>
    </source>
</reference>
<dbReference type="AlphaFoldDB" id="A0AAW2MF47"/>
<protein>
    <submittedName>
        <fullName evidence="1">Uncharacterized protein</fullName>
    </submittedName>
</protein>
<dbReference type="EMBL" id="JACGWJ010000022">
    <property type="protein sequence ID" value="KAL0329052.1"/>
    <property type="molecule type" value="Genomic_DNA"/>
</dbReference>
<dbReference type="SUPFAM" id="SSF56219">
    <property type="entry name" value="DNase I-like"/>
    <property type="match status" value="1"/>
</dbReference>
<organism evidence="1">
    <name type="scientific">Sesamum radiatum</name>
    <name type="common">Black benniseed</name>
    <dbReference type="NCBI Taxonomy" id="300843"/>
    <lineage>
        <taxon>Eukaryota</taxon>
        <taxon>Viridiplantae</taxon>
        <taxon>Streptophyta</taxon>
        <taxon>Embryophyta</taxon>
        <taxon>Tracheophyta</taxon>
        <taxon>Spermatophyta</taxon>
        <taxon>Magnoliopsida</taxon>
        <taxon>eudicotyledons</taxon>
        <taxon>Gunneridae</taxon>
        <taxon>Pentapetalae</taxon>
        <taxon>asterids</taxon>
        <taxon>lamiids</taxon>
        <taxon>Lamiales</taxon>
        <taxon>Pedaliaceae</taxon>
        <taxon>Sesamum</taxon>
    </lineage>
</organism>
<evidence type="ECO:0000313" key="1">
    <source>
        <dbReference type="EMBL" id="KAL0329052.1"/>
    </source>
</evidence>
<dbReference type="InterPro" id="IPR036691">
    <property type="entry name" value="Endo/exonu/phosph_ase_sf"/>
</dbReference>
<accession>A0AAW2MF47</accession>
<comment type="caution">
    <text evidence="1">The sequence shown here is derived from an EMBL/GenBank/DDBJ whole genome shotgun (WGS) entry which is preliminary data.</text>
</comment>
<dbReference type="PANTHER" id="PTHR33710:SF71">
    <property type="entry name" value="ENDONUCLEASE_EXONUCLEASE_PHOSPHATASE DOMAIN-CONTAINING PROTEIN"/>
    <property type="match status" value="1"/>
</dbReference>